<dbReference type="InterPro" id="IPR009050">
    <property type="entry name" value="Globin-like_sf"/>
</dbReference>
<organism evidence="5 6">
    <name type="scientific">Bacteriovorax stolpii</name>
    <name type="common">Bdellovibrio stolpii</name>
    <dbReference type="NCBI Taxonomy" id="960"/>
    <lineage>
        <taxon>Bacteria</taxon>
        <taxon>Pseudomonadati</taxon>
        <taxon>Bdellovibrionota</taxon>
        <taxon>Bacteriovoracia</taxon>
        <taxon>Bacteriovoracales</taxon>
        <taxon>Bacteriovoracaceae</taxon>
        <taxon>Bacteriovorax</taxon>
    </lineage>
</organism>
<sequence length="152" mass="18067">MTQVTIYDKYGGYNFFHKIIYELYLELFDHIEISYHFIGVDIERLSNLQAQYLCEAIGGPKMYEGRNIAIVHKYLRVTDYEFDTVATRFAEIFKSNGLNDEEVKFIMNFIKSKQPAVVTAKNTAMDRIARWIYKRLKKIKGFFKQLRSTFKF</sequence>
<name>A0A2K9NW85_BACTC</name>
<dbReference type="Proteomes" id="UP000235584">
    <property type="component" value="Chromosome"/>
</dbReference>
<dbReference type="GO" id="GO:0046872">
    <property type="term" value="F:metal ion binding"/>
    <property type="evidence" value="ECO:0007669"/>
    <property type="project" value="UniProtKB-KW"/>
</dbReference>
<evidence type="ECO:0000256" key="3">
    <source>
        <dbReference type="ARBA" id="ARBA00022723"/>
    </source>
</evidence>
<keyword evidence="3" id="KW-0479">Metal-binding</keyword>
<dbReference type="KEGG" id="bsto:C0V70_16930"/>
<dbReference type="OrthoDB" id="9795814at2"/>
<dbReference type="GO" id="GO:0020037">
    <property type="term" value="F:heme binding"/>
    <property type="evidence" value="ECO:0007669"/>
    <property type="project" value="InterPro"/>
</dbReference>
<evidence type="ECO:0000313" key="6">
    <source>
        <dbReference type="Proteomes" id="UP000235584"/>
    </source>
</evidence>
<evidence type="ECO:0000256" key="2">
    <source>
        <dbReference type="ARBA" id="ARBA00022617"/>
    </source>
</evidence>
<keyword evidence="2" id="KW-0349">Heme</keyword>
<keyword evidence="4" id="KW-0408">Iron</keyword>
<dbReference type="EMBL" id="CP025704">
    <property type="protein sequence ID" value="AUN99760.1"/>
    <property type="molecule type" value="Genomic_DNA"/>
</dbReference>
<dbReference type="SUPFAM" id="SSF46458">
    <property type="entry name" value="Globin-like"/>
    <property type="match status" value="1"/>
</dbReference>
<dbReference type="Gene3D" id="1.10.490.10">
    <property type="entry name" value="Globins"/>
    <property type="match status" value="1"/>
</dbReference>
<protein>
    <submittedName>
        <fullName evidence="5">Uncharacterized protein</fullName>
    </submittedName>
</protein>
<accession>A0A2K9NW85</accession>
<dbReference type="CDD" id="cd00454">
    <property type="entry name" value="TrHb1_N"/>
    <property type="match status" value="1"/>
</dbReference>
<dbReference type="Pfam" id="PF01152">
    <property type="entry name" value="Bac_globin"/>
    <property type="match status" value="1"/>
</dbReference>
<dbReference type="RefSeq" id="WP_102245049.1">
    <property type="nucleotide sequence ID" value="NZ_CP025704.1"/>
</dbReference>
<evidence type="ECO:0000256" key="1">
    <source>
        <dbReference type="ARBA" id="ARBA00022448"/>
    </source>
</evidence>
<keyword evidence="1" id="KW-0813">Transport</keyword>
<dbReference type="GO" id="GO:0019825">
    <property type="term" value="F:oxygen binding"/>
    <property type="evidence" value="ECO:0007669"/>
    <property type="project" value="InterPro"/>
</dbReference>
<dbReference type="InterPro" id="IPR012292">
    <property type="entry name" value="Globin/Proto"/>
</dbReference>
<dbReference type="InterPro" id="IPR001486">
    <property type="entry name" value="Hemoglobin_trunc"/>
</dbReference>
<keyword evidence="6" id="KW-1185">Reference proteome</keyword>
<evidence type="ECO:0000256" key="4">
    <source>
        <dbReference type="ARBA" id="ARBA00023004"/>
    </source>
</evidence>
<gene>
    <name evidence="5" type="ORF">C0V70_16930</name>
</gene>
<proteinExistence type="predicted"/>
<dbReference type="AlphaFoldDB" id="A0A2K9NW85"/>
<reference evidence="5 6" key="1">
    <citation type="submission" date="2018-01" db="EMBL/GenBank/DDBJ databases">
        <title>Complete genome sequence of Bacteriovorax stolpii DSM12778.</title>
        <authorList>
            <person name="Tang B."/>
            <person name="Chang J."/>
        </authorList>
    </citation>
    <scope>NUCLEOTIDE SEQUENCE [LARGE SCALE GENOMIC DNA]</scope>
    <source>
        <strain evidence="5 6">DSM 12778</strain>
    </source>
</reference>
<evidence type="ECO:0000313" key="5">
    <source>
        <dbReference type="EMBL" id="AUN99760.1"/>
    </source>
</evidence>